<keyword evidence="1" id="KW-0175">Coiled coil</keyword>
<gene>
    <name evidence="2" type="ORF">BDA99DRAFT_496556</name>
</gene>
<proteinExistence type="predicted"/>
<evidence type="ECO:0000313" key="2">
    <source>
        <dbReference type="EMBL" id="KAI9275829.1"/>
    </source>
</evidence>
<dbReference type="EMBL" id="JAIXMP010000003">
    <property type="protein sequence ID" value="KAI9275829.1"/>
    <property type="molecule type" value="Genomic_DNA"/>
</dbReference>
<keyword evidence="3" id="KW-1185">Reference proteome</keyword>
<name>A0AAD5PIB2_9FUNG</name>
<protein>
    <submittedName>
        <fullName evidence="2">Uncharacterized protein</fullName>
    </submittedName>
</protein>
<reference evidence="2" key="1">
    <citation type="journal article" date="2022" name="IScience">
        <title>Evolution of zygomycete secretomes and the origins of terrestrial fungal ecologies.</title>
        <authorList>
            <person name="Chang Y."/>
            <person name="Wang Y."/>
            <person name="Mondo S."/>
            <person name="Ahrendt S."/>
            <person name="Andreopoulos W."/>
            <person name="Barry K."/>
            <person name="Beard J."/>
            <person name="Benny G.L."/>
            <person name="Blankenship S."/>
            <person name="Bonito G."/>
            <person name="Cuomo C."/>
            <person name="Desiro A."/>
            <person name="Gervers K.A."/>
            <person name="Hundley H."/>
            <person name="Kuo A."/>
            <person name="LaButti K."/>
            <person name="Lang B.F."/>
            <person name="Lipzen A."/>
            <person name="O'Donnell K."/>
            <person name="Pangilinan J."/>
            <person name="Reynolds N."/>
            <person name="Sandor L."/>
            <person name="Smith M.E."/>
            <person name="Tsang A."/>
            <person name="Grigoriev I.V."/>
            <person name="Stajich J.E."/>
            <person name="Spatafora J.W."/>
        </authorList>
    </citation>
    <scope>NUCLEOTIDE SEQUENCE</scope>
    <source>
        <strain evidence="2">RSA 2281</strain>
    </source>
</reference>
<dbReference type="Proteomes" id="UP001209540">
    <property type="component" value="Unassembled WGS sequence"/>
</dbReference>
<dbReference type="AlphaFoldDB" id="A0AAD5PIB2"/>
<reference evidence="2" key="2">
    <citation type="submission" date="2023-02" db="EMBL/GenBank/DDBJ databases">
        <authorList>
            <consortium name="DOE Joint Genome Institute"/>
            <person name="Mondo S.J."/>
            <person name="Chang Y."/>
            <person name="Wang Y."/>
            <person name="Ahrendt S."/>
            <person name="Andreopoulos W."/>
            <person name="Barry K."/>
            <person name="Beard J."/>
            <person name="Benny G.L."/>
            <person name="Blankenship S."/>
            <person name="Bonito G."/>
            <person name="Cuomo C."/>
            <person name="Desiro A."/>
            <person name="Gervers K.A."/>
            <person name="Hundley H."/>
            <person name="Kuo A."/>
            <person name="LaButti K."/>
            <person name="Lang B.F."/>
            <person name="Lipzen A."/>
            <person name="O'Donnell K."/>
            <person name="Pangilinan J."/>
            <person name="Reynolds N."/>
            <person name="Sandor L."/>
            <person name="Smith M.W."/>
            <person name="Tsang A."/>
            <person name="Grigoriev I.V."/>
            <person name="Stajich J.E."/>
            <person name="Spatafora J.W."/>
        </authorList>
    </citation>
    <scope>NUCLEOTIDE SEQUENCE</scope>
    <source>
        <strain evidence="2">RSA 2281</strain>
    </source>
</reference>
<evidence type="ECO:0000256" key="1">
    <source>
        <dbReference type="SAM" id="Coils"/>
    </source>
</evidence>
<comment type="caution">
    <text evidence="2">The sequence shown here is derived from an EMBL/GenBank/DDBJ whole genome shotgun (WGS) entry which is preliminary data.</text>
</comment>
<sequence>MQTSRAMVNMVSQGGHITHYQLKCKNAAGEQPTPTEIMHGIHNEIYNRNYKAAEELFQDLIKSLENKKMTYEQRQRQQQQEYQQYQQQSLPFRFREQDIISFQRSIAKLVRLAPTPSKALHFTHILLYKIDPPLRDPKIENTVLIHLIKVYSKYGGEWLVKGLDFVKIGVERGLAQTPKISKPMYHLPDDAFEVTSIPILRHHQLKFSRNGLSLESWGPRTL</sequence>
<accession>A0AAD5PIB2</accession>
<evidence type="ECO:0000313" key="3">
    <source>
        <dbReference type="Proteomes" id="UP001209540"/>
    </source>
</evidence>
<feature type="coiled-coil region" evidence="1">
    <location>
        <begin position="47"/>
        <end position="88"/>
    </location>
</feature>
<organism evidence="2 3">
    <name type="scientific">Phascolomyces articulosus</name>
    <dbReference type="NCBI Taxonomy" id="60185"/>
    <lineage>
        <taxon>Eukaryota</taxon>
        <taxon>Fungi</taxon>
        <taxon>Fungi incertae sedis</taxon>
        <taxon>Mucoromycota</taxon>
        <taxon>Mucoromycotina</taxon>
        <taxon>Mucoromycetes</taxon>
        <taxon>Mucorales</taxon>
        <taxon>Lichtheimiaceae</taxon>
        <taxon>Phascolomyces</taxon>
    </lineage>
</organism>